<reference evidence="3 4" key="1">
    <citation type="submission" date="2019-02" db="EMBL/GenBank/DDBJ databases">
        <title>Sequencing the genomes of 1000 actinobacteria strains.</title>
        <authorList>
            <person name="Klenk H.-P."/>
        </authorList>
    </citation>
    <scope>NUCLEOTIDE SEQUENCE [LARGE SCALE GENOMIC DNA]</scope>
    <source>
        <strain evidence="3 4">DSM 45779</strain>
    </source>
</reference>
<dbReference type="GO" id="GO:0070967">
    <property type="term" value="F:coenzyme F420 binding"/>
    <property type="evidence" value="ECO:0007669"/>
    <property type="project" value="TreeGrafter"/>
</dbReference>
<name>A0A4Q7UWE0_PSEST</name>
<dbReference type="InterPro" id="IPR012349">
    <property type="entry name" value="Split_barrel_FMN-bd"/>
</dbReference>
<protein>
    <submittedName>
        <fullName evidence="3">Nitroimidazol reductase NimA-like FMN-containing flavoprotein (Pyridoxamine 5'-phosphate oxidase superfamily)</fullName>
    </submittedName>
</protein>
<sequence>MTEQSQAAQEPKPQRRMRKIAMTSEEVDAFLAEQRTCRAATNGTNGPHATPLWYLWDAGALWFSTLSKSQRWTDLQADPRIAVVVDAGHDYAELRGVEIRGTVEVVGEVPRTGEPNETLERVERLMGERYFNGSYGHDGRHAWMRVNPDKITSWDFRKIPQG</sequence>
<feature type="domain" description="Pyridoxamine 5'-phosphate oxidase N-terminal" evidence="2">
    <location>
        <begin position="24"/>
        <end position="154"/>
    </location>
</feature>
<organism evidence="3 4">
    <name type="scientific">Pseudonocardia sediminis</name>
    <dbReference type="NCBI Taxonomy" id="1397368"/>
    <lineage>
        <taxon>Bacteria</taxon>
        <taxon>Bacillati</taxon>
        <taxon>Actinomycetota</taxon>
        <taxon>Actinomycetes</taxon>
        <taxon>Pseudonocardiales</taxon>
        <taxon>Pseudonocardiaceae</taxon>
        <taxon>Pseudonocardia</taxon>
    </lineage>
</organism>
<dbReference type="Proteomes" id="UP000291591">
    <property type="component" value="Unassembled WGS sequence"/>
</dbReference>
<dbReference type="Pfam" id="PF01243">
    <property type="entry name" value="PNPOx_N"/>
    <property type="match status" value="1"/>
</dbReference>
<evidence type="ECO:0000313" key="4">
    <source>
        <dbReference type="Proteomes" id="UP000291591"/>
    </source>
</evidence>
<dbReference type="OrthoDB" id="158738at2"/>
<accession>A0A4Q7UWE0</accession>
<keyword evidence="1" id="KW-0560">Oxidoreductase</keyword>
<gene>
    <name evidence="3" type="ORF">EV383_3220</name>
</gene>
<comment type="caution">
    <text evidence="3">The sequence shown here is derived from an EMBL/GenBank/DDBJ whole genome shotgun (WGS) entry which is preliminary data.</text>
</comment>
<dbReference type="PANTHER" id="PTHR35176:SF6">
    <property type="entry name" value="HEME OXYGENASE HI_0854-RELATED"/>
    <property type="match status" value="1"/>
</dbReference>
<evidence type="ECO:0000313" key="3">
    <source>
        <dbReference type="EMBL" id="RZT86327.1"/>
    </source>
</evidence>
<dbReference type="Gene3D" id="2.30.110.10">
    <property type="entry name" value="Electron Transport, Fmn-binding Protein, Chain A"/>
    <property type="match status" value="1"/>
</dbReference>
<dbReference type="PANTHER" id="PTHR35176">
    <property type="entry name" value="HEME OXYGENASE HI_0854-RELATED"/>
    <property type="match status" value="1"/>
</dbReference>
<dbReference type="InterPro" id="IPR052019">
    <property type="entry name" value="F420H2_bilvrd_red/Heme_oxyg"/>
</dbReference>
<dbReference type="AlphaFoldDB" id="A0A4Q7UWE0"/>
<dbReference type="InterPro" id="IPR011576">
    <property type="entry name" value="Pyridox_Oxase_N"/>
</dbReference>
<proteinExistence type="predicted"/>
<evidence type="ECO:0000256" key="1">
    <source>
        <dbReference type="ARBA" id="ARBA00023002"/>
    </source>
</evidence>
<dbReference type="RefSeq" id="WP_130290646.1">
    <property type="nucleotide sequence ID" value="NZ_SHKL01000001.1"/>
</dbReference>
<keyword evidence="4" id="KW-1185">Reference proteome</keyword>
<dbReference type="GO" id="GO:0005829">
    <property type="term" value="C:cytosol"/>
    <property type="evidence" value="ECO:0007669"/>
    <property type="project" value="TreeGrafter"/>
</dbReference>
<evidence type="ECO:0000259" key="2">
    <source>
        <dbReference type="Pfam" id="PF01243"/>
    </source>
</evidence>
<dbReference type="SUPFAM" id="SSF50475">
    <property type="entry name" value="FMN-binding split barrel"/>
    <property type="match status" value="1"/>
</dbReference>
<dbReference type="EMBL" id="SHKL01000001">
    <property type="protein sequence ID" value="RZT86327.1"/>
    <property type="molecule type" value="Genomic_DNA"/>
</dbReference>
<dbReference type="GO" id="GO:0016627">
    <property type="term" value="F:oxidoreductase activity, acting on the CH-CH group of donors"/>
    <property type="evidence" value="ECO:0007669"/>
    <property type="project" value="TreeGrafter"/>
</dbReference>